<dbReference type="InterPro" id="IPR001660">
    <property type="entry name" value="SAM"/>
</dbReference>
<evidence type="ECO:0000259" key="3">
    <source>
        <dbReference type="PROSITE" id="PS50105"/>
    </source>
</evidence>
<feature type="region of interest" description="Disordered" evidence="1">
    <location>
        <begin position="438"/>
        <end position="457"/>
    </location>
</feature>
<feature type="compositionally biased region" description="Polar residues" evidence="1">
    <location>
        <begin position="636"/>
        <end position="645"/>
    </location>
</feature>
<dbReference type="CDD" id="cd09535">
    <property type="entry name" value="SAM_BOI-like_fungal"/>
    <property type="match status" value="1"/>
</dbReference>
<proteinExistence type="predicted"/>
<feature type="region of interest" description="Disordered" evidence="1">
    <location>
        <begin position="610"/>
        <end position="652"/>
    </location>
</feature>
<dbReference type="eggNOG" id="ENOG502RDYZ">
    <property type="taxonomic scope" value="Eukaryota"/>
</dbReference>
<feature type="region of interest" description="Disordered" evidence="1">
    <location>
        <begin position="251"/>
        <end position="273"/>
    </location>
</feature>
<dbReference type="PhylomeDB" id="S7ZIN5"/>
<evidence type="ECO:0000259" key="2">
    <source>
        <dbReference type="PROSITE" id="PS50003"/>
    </source>
</evidence>
<dbReference type="Gene3D" id="1.10.150.50">
    <property type="entry name" value="Transcription Factor, Ets-1"/>
    <property type="match status" value="1"/>
</dbReference>
<dbReference type="InterPro" id="IPR011993">
    <property type="entry name" value="PH-like_dom_sf"/>
</dbReference>
<dbReference type="InterPro" id="IPR013761">
    <property type="entry name" value="SAM/pointed_sf"/>
</dbReference>
<evidence type="ECO:0000313" key="5">
    <source>
        <dbReference type="Proteomes" id="UP000019376"/>
    </source>
</evidence>
<name>S7ZIN5_PENO1</name>
<protein>
    <recommendedName>
        <fullName evidence="6">SAM domain-containing protein</fullName>
    </recommendedName>
</protein>
<dbReference type="Gene3D" id="2.30.29.30">
    <property type="entry name" value="Pleckstrin-homology domain (PH domain)/Phosphotyrosine-binding domain (PTB)"/>
    <property type="match status" value="1"/>
</dbReference>
<dbReference type="AlphaFoldDB" id="S7ZIN5"/>
<evidence type="ECO:0000313" key="4">
    <source>
        <dbReference type="EMBL" id="EPS30500.1"/>
    </source>
</evidence>
<reference evidence="4 5" key="1">
    <citation type="journal article" date="2013" name="PLoS ONE">
        <title>Genomic and secretomic analyses reveal unique features of the lignocellulolytic enzyme system of Penicillium decumbens.</title>
        <authorList>
            <person name="Liu G."/>
            <person name="Zhang L."/>
            <person name="Wei X."/>
            <person name="Zou G."/>
            <person name="Qin Y."/>
            <person name="Ma L."/>
            <person name="Li J."/>
            <person name="Zheng H."/>
            <person name="Wang S."/>
            <person name="Wang C."/>
            <person name="Xun L."/>
            <person name="Zhao G.-P."/>
            <person name="Zhou Z."/>
            <person name="Qu Y."/>
        </authorList>
    </citation>
    <scope>NUCLEOTIDE SEQUENCE [LARGE SCALE GENOMIC DNA]</scope>
    <source>
        <strain evidence="5">114-2 / CGMCC 5302</strain>
    </source>
</reference>
<keyword evidence="5" id="KW-1185">Reference proteome</keyword>
<dbReference type="SMART" id="SM00233">
    <property type="entry name" value="PH"/>
    <property type="match status" value="1"/>
</dbReference>
<evidence type="ECO:0008006" key="6">
    <source>
        <dbReference type="Google" id="ProtNLM"/>
    </source>
</evidence>
<organism evidence="4 5">
    <name type="scientific">Penicillium oxalicum (strain 114-2 / CGMCC 5302)</name>
    <name type="common">Penicillium decumbens</name>
    <dbReference type="NCBI Taxonomy" id="933388"/>
    <lineage>
        <taxon>Eukaryota</taxon>
        <taxon>Fungi</taxon>
        <taxon>Dikarya</taxon>
        <taxon>Ascomycota</taxon>
        <taxon>Pezizomycotina</taxon>
        <taxon>Eurotiomycetes</taxon>
        <taxon>Eurotiomycetidae</taxon>
        <taxon>Eurotiales</taxon>
        <taxon>Aspergillaceae</taxon>
        <taxon>Penicillium</taxon>
    </lineage>
</organism>
<dbReference type="InterPro" id="IPR001849">
    <property type="entry name" value="PH_domain"/>
</dbReference>
<dbReference type="OrthoDB" id="422827at2759"/>
<dbReference type="HOGENOM" id="CLU_009306_0_0_1"/>
<feature type="domain" description="PH" evidence="2">
    <location>
        <begin position="650"/>
        <end position="790"/>
    </location>
</feature>
<dbReference type="PROSITE" id="PS50003">
    <property type="entry name" value="PH_DOMAIN"/>
    <property type="match status" value="1"/>
</dbReference>
<accession>S7ZIN5</accession>
<dbReference type="SUPFAM" id="SSF47769">
    <property type="entry name" value="SAM/Pointed domain"/>
    <property type="match status" value="1"/>
</dbReference>
<feature type="compositionally biased region" description="Polar residues" evidence="1">
    <location>
        <begin position="262"/>
        <end position="273"/>
    </location>
</feature>
<dbReference type="SMART" id="SM00454">
    <property type="entry name" value="SAM"/>
    <property type="match status" value="1"/>
</dbReference>
<dbReference type="EMBL" id="KB644412">
    <property type="protein sequence ID" value="EPS30500.1"/>
    <property type="molecule type" value="Genomic_DNA"/>
</dbReference>
<feature type="domain" description="SAM" evidence="3">
    <location>
        <begin position="179"/>
        <end position="243"/>
    </location>
</feature>
<dbReference type="Pfam" id="PF00169">
    <property type="entry name" value="PH"/>
    <property type="match status" value="1"/>
</dbReference>
<dbReference type="SUPFAM" id="SSF50729">
    <property type="entry name" value="PH domain-like"/>
    <property type="match status" value="1"/>
</dbReference>
<dbReference type="Pfam" id="PF07647">
    <property type="entry name" value="SAM_2"/>
    <property type="match status" value="1"/>
</dbReference>
<dbReference type="Proteomes" id="UP000019376">
    <property type="component" value="Unassembled WGS sequence"/>
</dbReference>
<sequence>MDAQHEYDSFMNYMMIPRKQEPLPLFPPRRTNNRPASEATEILEDEDCFDESPIRSVASFGTGSLSSESTSDHVITPESTGLTAFDFHIDEKHVRGPSGPHLFRNSVASDHKSAMEVDLFLQEVPASTTVMSHYGRSMVDSSRRDTPVPSQAIEYSEMDYNSTAINRASATSESIVSSWSPQDVVYWMRSIGFEEDIVQKFYWNDISGTILLELQAEDLKELEITSFGKRRRLMTSIQSLRDSIASSVTASTSSRTSSVSSGQPSTARTSTNLSSNNYQQCYVIDEDSLSGSLNSRYQRHVPDPETQEEIKPGDSVSIVAIEQLLPRAHKCSKGEGCRKWQKQQARLARLAQDLPINSLGGRAIVAGDPGNPQTAPNLLKSPRLELTPSLAASSDVMGYNHPSALKLSQERLKAVQPRDPQENVRNYLNFQSLDKLHTVNAPPSPPREVLPSPDSTKVTPTLAENLRHLPRLQIPSLHNSDSSTFSGGLSAQRTVTPSILYRRGHFASNDLTALPRNHQAAAHNATMSPGDYYRLDPCYRQETPMSETDAPITALPIGPVAREDSQSVPPNMRFGNEGFRLIEPLARPSSAKLDQHGRRPSAQIVTSLRPLQEGQALRPIETPEDLQRAPRAPSCRKNSQNSSVSREQEAVTHCGWMKKRKTTRLLRHEWQDHHFTLKGTQLAMHDDEESAHRNSKALQYIDVDDYAVACSSLASSSKLSAAFKKTVLKRQDNVADNSTFAFSLIPAPNNGGGLIDRKAMLLNGGKSHHFAVKTRDERIEWMREVMLAKTTKRAIEAGNTININGSNMI</sequence>
<dbReference type="PROSITE" id="PS50105">
    <property type="entry name" value="SAM_DOMAIN"/>
    <property type="match status" value="1"/>
</dbReference>
<gene>
    <name evidence="4" type="ORF">PDE_05451</name>
</gene>
<feature type="compositionally biased region" description="Low complexity" evidence="1">
    <location>
        <begin position="251"/>
        <end position="261"/>
    </location>
</feature>
<evidence type="ECO:0000256" key="1">
    <source>
        <dbReference type="SAM" id="MobiDB-lite"/>
    </source>
</evidence>